<gene>
    <name evidence="3" type="primary">LOC125529853</name>
</gene>
<reference evidence="4" key="1">
    <citation type="journal article" date="2013" name="Nature">
        <title>Draft genome of the wheat A-genome progenitor Triticum urartu.</title>
        <authorList>
            <person name="Ling H.Q."/>
            <person name="Zhao S."/>
            <person name="Liu D."/>
            <person name="Wang J."/>
            <person name="Sun H."/>
            <person name="Zhang C."/>
            <person name="Fan H."/>
            <person name="Li D."/>
            <person name="Dong L."/>
            <person name="Tao Y."/>
            <person name="Gao C."/>
            <person name="Wu H."/>
            <person name="Li Y."/>
            <person name="Cui Y."/>
            <person name="Guo X."/>
            <person name="Zheng S."/>
            <person name="Wang B."/>
            <person name="Yu K."/>
            <person name="Liang Q."/>
            <person name="Yang W."/>
            <person name="Lou X."/>
            <person name="Chen J."/>
            <person name="Feng M."/>
            <person name="Jian J."/>
            <person name="Zhang X."/>
            <person name="Luo G."/>
            <person name="Jiang Y."/>
            <person name="Liu J."/>
            <person name="Wang Z."/>
            <person name="Sha Y."/>
            <person name="Zhang B."/>
            <person name="Wu H."/>
            <person name="Tang D."/>
            <person name="Shen Q."/>
            <person name="Xue P."/>
            <person name="Zou S."/>
            <person name="Wang X."/>
            <person name="Liu X."/>
            <person name="Wang F."/>
            <person name="Yang Y."/>
            <person name="An X."/>
            <person name="Dong Z."/>
            <person name="Zhang K."/>
            <person name="Zhang X."/>
            <person name="Luo M.C."/>
            <person name="Dvorak J."/>
            <person name="Tong Y."/>
            <person name="Wang J."/>
            <person name="Yang H."/>
            <person name="Li Z."/>
            <person name="Wang D."/>
            <person name="Zhang A."/>
            <person name="Wang J."/>
        </authorList>
    </citation>
    <scope>NUCLEOTIDE SEQUENCE</scope>
    <source>
        <strain evidence="4">cv. G1812</strain>
    </source>
</reference>
<evidence type="ECO:0000313" key="4">
    <source>
        <dbReference type="Proteomes" id="UP000015106"/>
    </source>
</evidence>
<feature type="compositionally biased region" description="Low complexity" evidence="1">
    <location>
        <begin position="7"/>
        <end position="20"/>
    </location>
</feature>
<evidence type="ECO:0000259" key="2">
    <source>
        <dbReference type="Pfam" id="PF20241"/>
    </source>
</evidence>
<dbReference type="OrthoDB" id="624386at2759"/>
<dbReference type="AlphaFoldDB" id="A0A8R7VDF8"/>
<proteinExistence type="predicted"/>
<reference evidence="3" key="2">
    <citation type="submission" date="2022-06" db="UniProtKB">
        <authorList>
            <consortium name="EnsemblPlants"/>
        </authorList>
    </citation>
    <scope>IDENTIFICATION</scope>
</reference>
<dbReference type="Gramene" id="TuG1812S0002125700.01.T01">
    <property type="protein sequence ID" value="TuG1812S0002125700.01.T01"/>
    <property type="gene ID" value="TuG1812S0002125700.01"/>
</dbReference>
<dbReference type="GeneID" id="125529853"/>
<accession>A0A8R7VDF8</accession>
<dbReference type="EnsemblPlants" id="TuG1812S0002125700.01.T01">
    <property type="protein sequence ID" value="TuG1812S0002125700.01.T01"/>
    <property type="gene ID" value="TuG1812S0002125700.01"/>
</dbReference>
<protein>
    <recommendedName>
        <fullName evidence="2">DUF6598 domain-containing protein</fullName>
    </recommendedName>
</protein>
<feature type="compositionally biased region" description="Acidic residues" evidence="1">
    <location>
        <begin position="21"/>
        <end position="31"/>
    </location>
</feature>
<dbReference type="PANTHER" id="PTHR33065:SF111">
    <property type="entry name" value="DUF6598 DOMAIN-CONTAINING PROTEIN"/>
    <property type="match status" value="1"/>
</dbReference>
<feature type="domain" description="DUF6598" evidence="2">
    <location>
        <begin position="185"/>
        <end position="424"/>
    </location>
</feature>
<feature type="region of interest" description="Disordered" evidence="1">
    <location>
        <begin position="1"/>
        <end position="41"/>
    </location>
</feature>
<keyword evidence="4" id="KW-1185">Reference proteome</keyword>
<dbReference type="Proteomes" id="UP000015106">
    <property type="component" value="Unassembled WGS sequence"/>
</dbReference>
<organism evidence="3 4">
    <name type="scientific">Triticum urartu</name>
    <name type="common">Red wild einkorn</name>
    <name type="synonym">Crithodium urartu</name>
    <dbReference type="NCBI Taxonomy" id="4572"/>
    <lineage>
        <taxon>Eukaryota</taxon>
        <taxon>Viridiplantae</taxon>
        <taxon>Streptophyta</taxon>
        <taxon>Embryophyta</taxon>
        <taxon>Tracheophyta</taxon>
        <taxon>Spermatophyta</taxon>
        <taxon>Magnoliopsida</taxon>
        <taxon>Liliopsida</taxon>
        <taxon>Poales</taxon>
        <taxon>Poaceae</taxon>
        <taxon>BOP clade</taxon>
        <taxon>Pooideae</taxon>
        <taxon>Triticodae</taxon>
        <taxon>Triticeae</taxon>
        <taxon>Triticinae</taxon>
        <taxon>Triticum</taxon>
    </lineage>
</organism>
<name>A0A8R7VDF8_TRIUA</name>
<evidence type="ECO:0000256" key="1">
    <source>
        <dbReference type="SAM" id="MobiDB-lite"/>
    </source>
</evidence>
<dbReference type="InterPro" id="IPR046533">
    <property type="entry name" value="DUF6598"/>
</dbReference>
<dbReference type="PANTHER" id="PTHR33065">
    <property type="entry name" value="OS07G0486400 PROTEIN"/>
    <property type="match status" value="1"/>
</dbReference>
<dbReference type="KEGG" id="tua:125529853"/>
<dbReference type="Pfam" id="PF20241">
    <property type="entry name" value="DUF6598"/>
    <property type="match status" value="1"/>
</dbReference>
<dbReference type="RefSeq" id="XP_048550239.1">
    <property type="nucleotide sequence ID" value="XM_048694282.1"/>
</dbReference>
<sequence>MKKRKTAAGVGSKKAAAAADPVEESDNEEGAVESISQAKSNLSRRKKIINAKIVKLVGVKSGEGRKPKTMTEDDVAAAAVYRAKGEEAHRIQDRKAELDAVIKWIATGDPEAIEVSDQWMAENVEAMKLEPKDPTDWPAERAKDYREFWDLLWAGSFGKWEDITLIQPMRYTDEKPPQDVYPVRTLQVFSVKVAAIAEELGWPLDVFGIAAARDSLDHNRNIIFRRQRDNCQTIDSENRCLTLTGRTRAIVVVDPVYFEVDLQVKGRTESEDRALSYLVVNYRESGCESHMFKRVDTSKLSTVELTLGDMAESVEATISVKVVDGEWPEGFGGLISARTASISDMEIKLLAFDKLPVAADGTIQLSRCVLSVEADGMLRVSVMAMANCLEDQTVEGDSKAFKAREASRSTRMLQVCSCKLEVTIAWSLVPAMV</sequence>
<evidence type="ECO:0000313" key="3">
    <source>
        <dbReference type="EnsemblPlants" id="TuG1812S0002125700.01.T01"/>
    </source>
</evidence>